<gene>
    <name evidence="5" type="ORF">AWB80_07707</name>
</gene>
<reference evidence="5" key="1">
    <citation type="submission" date="2016-01" db="EMBL/GenBank/DDBJ databases">
        <authorList>
            <person name="Peeters C."/>
        </authorList>
    </citation>
    <scope>NUCLEOTIDE SEQUENCE [LARGE SCALE GENOMIC DNA]</scope>
    <source>
        <strain evidence="5">LMG 29323</strain>
    </source>
</reference>
<dbReference type="GO" id="GO:0043720">
    <property type="term" value="F:3-keto-5-aminohexanoate cleavage activity"/>
    <property type="evidence" value="ECO:0007669"/>
    <property type="project" value="InterPro"/>
</dbReference>
<comment type="caution">
    <text evidence="5">The sequence shown here is derived from an EMBL/GenBank/DDBJ whole genome shotgun (WGS) entry which is preliminary data.</text>
</comment>
<organism evidence="5 6">
    <name type="scientific">Caballeronia pedi</name>
    <dbReference type="NCBI Taxonomy" id="1777141"/>
    <lineage>
        <taxon>Bacteria</taxon>
        <taxon>Pseudomonadati</taxon>
        <taxon>Pseudomonadota</taxon>
        <taxon>Betaproteobacteria</taxon>
        <taxon>Burkholderiales</taxon>
        <taxon>Burkholderiaceae</taxon>
        <taxon>Caballeronia</taxon>
    </lineage>
</organism>
<sequence length="312" mass="34433">MSDSSRKVIISCAVTGATHVPTMSEHLPITPAQIRDQAIEAAEAGAAIIHLHARDPNDGRPTPNPDIFREFVPAIAEATDAVINITTGGSTRMTLEERLAYPLRAAPEMCSLNMGSMNFSIHPLAAKTSSWRYEWEKGYVEGMEDMIFRNTFKDIKRILLELGDKGTRFEFECYDLGHLYNLAHFVDQGLIKPPFFIQSVFGILGGMGADPENMTVMRATADRLFGRENYHFSVLGAGRHQMPLVTMSAILGGNVRVGLEDSVYIAKGVKAESNAQQVRKIRRILEELSLDIASPDEARAMLGLKGRDKVTP</sequence>
<keyword evidence="3" id="KW-0479">Metal-binding</keyword>
<keyword evidence="6" id="KW-1185">Reference proteome</keyword>
<dbReference type="RefSeq" id="WP_061179901.1">
    <property type="nucleotide sequence ID" value="NZ_FCOE02000054.1"/>
</dbReference>
<dbReference type="PANTHER" id="PTHR37418">
    <property type="entry name" value="3-KETO-5-AMINOHEXANOATE CLEAVAGE ENZYME-RELATED"/>
    <property type="match status" value="1"/>
</dbReference>
<dbReference type="OrthoDB" id="9155960at2"/>
<evidence type="ECO:0000256" key="1">
    <source>
        <dbReference type="ARBA" id="ARBA00001947"/>
    </source>
</evidence>
<keyword evidence="4" id="KW-0862">Zinc</keyword>
<dbReference type="STRING" id="1777141.AWB80_07707"/>
<evidence type="ECO:0000313" key="5">
    <source>
        <dbReference type="EMBL" id="SAK99707.1"/>
    </source>
</evidence>
<comment type="cofactor">
    <cofactor evidence="1">
        <name>Zn(2+)</name>
        <dbReference type="ChEBI" id="CHEBI:29105"/>
    </cofactor>
</comment>
<dbReference type="GO" id="GO:0046872">
    <property type="term" value="F:metal ion binding"/>
    <property type="evidence" value="ECO:0007669"/>
    <property type="project" value="UniProtKB-KW"/>
</dbReference>
<name>A0A158E197_9BURK</name>
<dbReference type="EMBL" id="FCOE02000054">
    <property type="protein sequence ID" value="SAK99707.1"/>
    <property type="molecule type" value="Genomic_DNA"/>
</dbReference>
<dbReference type="Proteomes" id="UP000054911">
    <property type="component" value="Unassembled WGS sequence"/>
</dbReference>
<evidence type="ECO:0000256" key="3">
    <source>
        <dbReference type="ARBA" id="ARBA00022723"/>
    </source>
</evidence>
<dbReference type="PANTHER" id="PTHR37418:SF2">
    <property type="entry name" value="3-KETO-5-AMINOHEXANOATE CLEAVAGE ENZYME"/>
    <property type="match status" value="1"/>
</dbReference>
<accession>A0A158E197</accession>
<dbReference type="Pfam" id="PF05853">
    <property type="entry name" value="BKACE"/>
    <property type="match status" value="1"/>
</dbReference>
<evidence type="ECO:0000313" key="6">
    <source>
        <dbReference type="Proteomes" id="UP000054911"/>
    </source>
</evidence>
<dbReference type="InterPro" id="IPR008567">
    <property type="entry name" value="BKACE"/>
</dbReference>
<evidence type="ECO:0000256" key="4">
    <source>
        <dbReference type="ARBA" id="ARBA00022833"/>
    </source>
</evidence>
<protein>
    <submittedName>
        <fullName evidence="5">PF05853 family protein</fullName>
    </submittedName>
</protein>
<keyword evidence="2" id="KW-0808">Transferase</keyword>
<dbReference type="Gene3D" id="3.20.20.70">
    <property type="entry name" value="Aldolase class I"/>
    <property type="match status" value="1"/>
</dbReference>
<dbReference type="InterPro" id="IPR013785">
    <property type="entry name" value="Aldolase_TIM"/>
</dbReference>
<proteinExistence type="predicted"/>
<evidence type="ECO:0000256" key="2">
    <source>
        <dbReference type="ARBA" id="ARBA00022679"/>
    </source>
</evidence>
<dbReference type="AlphaFoldDB" id="A0A158E197"/>